<dbReference type="Gene3D" id="3.40.220.10">
    <property type="entry name" value="Leucine Aminopeptidase, subunit E, domain 1"/>
    <property type="match status" value="1"/>
</dbReference>
<organism evidence="1 2">
    <name type="scientific">Centaurea solstitialis</name>
    <name type="common">yellow star-thistle</name>
    <dbReference type="NCBI Taxonomy" id="347529"/>
    <lineage>
        <taxon>Eukaryota</taxon>
        <taxon>Viridiplantae</taxon>
        <taxon>Streptophyta</taxon>
        <taxon>Embryophyta</taxon>
        <taxon>Tracheophyta</taxon>
        <taxon>Spermatophyta</taxon>
        <taxon>Magnoliopsida</taxon>
        <taxon>eudicotyledons</taxon>
        <taxon>Gunneridae</taxon>
        <taxon>Pentapetalae</taxon>
        <taxon>asterids</taxon>
        <taxon>campanulids</taxon>
        <taxon>Asterales</taxon>
        <taxon>Asteraceae</taxon>
        <taxon>Carduoideae</taxon>
        <taxon>Cardueae</taxon>
        <taxon>Centaureinae</taxon>
        <taxon>Centaurea</taxon>
    </lineage>
</organism>
<gene>
    <name evidence="1" type="ORF">OSB04_012619</name>
</gene>
<dbReference type="EMBL" id="JARYMX010000003">
    <property type="protein sequence ID" value="KAJ9558005.1"/>
    <property type="molecule type" value="Genomic_DNA"/>
</dbReference>
<sequence length="128" mass="13934">MGIERGRDGCGYKKSRMGAPTKDYHANNVVVALASKDDLTPRMKLRTASSIVKGTLLGTSEDKRFKSEYKKPTLKLVDLFVYAAKVLAKDAEKITSTFSGVLAEESSNTASTYSAKLTTTISDTEQCK</sequence>
<dbReference type="AlphaFoldDB" id="A0AA38WML2"/>
<protein>
    <submittedName>
        <fullName evidence="1">Uncharacterized protein</fullName>
    </submittedName>
</protein>
<accession>A0AA38WML2</accession>
<dbReference type="InterPro" id="IPR043472">
    <property type="entry name" value="Macro_dom-like"/>
</dbReference>
<proteinExistence type="predicted"/>
<keyword evidence="2" id="KW-1185">Reference proteome</keyword>
<evidence type="ECO:0000313" key="1">
    <source>
        <dbReference type="EMBL" id="KAJ9558005.1"/>
    </source>
</evidence>
<evidence type="ECO:0000313" key="2">
    <source>
        <dbReference type="Proteomes" id="UP001172457"/>
    </source>
</evidence>
<reference evidence="1" key="1">
    <citation type="submission" date="2023-03" db="EMBL/GenBank/DDBJ databases">
        <title>Chromosome-scale reference genome and RAD-based genetic map of yellow starthistle (Centaurea solstitialis) reveal putative structural variation and QTLs associated with invader traits.</title>
        <authorList>
            <person name="Reatini B."/>
            <person name="Cang F.A."/>
            <person name="Jiang Q."/>
            <person name="Mckibben M.T.W."/>
            <person name="Barker M.S."/>
            <person name="Rieseberg L.H."/>
            <person name="Dlugosch K.M."/>
        </authorList>
    </citation>
    <scope>NUCLEOTIDE SEQUENCE</scope>
    <source>
        <strain evidence="1">CAN-66</strain>
        <tissue evidence="1">Leaf</tissue>
    </source>
</reference>
<name>A0AA38WML2_9ASTR</name>
<dbReference type="Proteomes" id="UP001172457">
    <property type="component" value="Chromosome 3"/>
</dbReference>
<comment type="caution">
    <text evidence="1">The sequence shown here is derived from an EMBL/GenBank/DDBJ whole genome shotgun (WGS) entry which is preliminary data.</text>
</comment>